<dbReference type="AlphaFoldDB" id="A0A8S3Z4U9"/>
<keyword evidence="1" id="KW-0732">Signal</keyword>
<gene>
    <name evidence="2" type="ORF">CUNI_LOCUS10091</name>
</gene>
<organism evidence="2 3">
    <name type="scientific">Candidula unifasciata</name>
    <dbReference type="NCBI Taxonomy" id="100452"/>
    <lineage>
        <taxon>Eukaryota</taxon>
        <taxon>Metazoa</taxon>
        <taxon>Spiralia</taxon>
        <taxon>Lophotrochozoa</taxon>
        <taxon>Mollusca</taxon>
        <taxon>Gastropoda</taxon>
        <taxon>Heterobranchia</taxon>
        <taxon>Euthyneura</taxon>
        <taxon>Panpulmonata</taxon>
        <taxon>Eupulmonata</taxon>
        <taxon>Stylommatophora</taxon>
        <taxon>Helicina</taxon>
        <taxon>Helicoidea</taxon>
        <taxon>Geomitridae</taxon>
        <taxon>Candidula</taxon>
    </lineage>
</organism>
<accession>A0A8S3Z4U9</accession>
<evidence type="ECO:0000313" key="3">
    <source>
        <dbReference type="Proteomes" id="UP000678393"/>
    </source>
</evidence>
<dbReference type="OrthoDB" id="6153198at2759"/>
<name>A0A8S3Z4U9_9EUPU</name>
<evidence type="ECO:0000256" key="1">
    <source>
        <dbReference type="SAM" id="SignalP"/>
    </source>
</evidence>
<protein>
    <submittedName>
        <fullName evidence="2">Uncharacterized protein</fullName>
    </submittedName>
</protein>
<comment type="caution">
    <text evidence="2">The sequence shown here is derived from an EMBL/GenBank/DDBJ whole genome shotgun (WGS) entry which is preliminary data.</text>
</comment>
<dbReference type="EMBL" id="CAJHNH020001796">
    <property type="protein sequence ID" value="CAG5124533.1"/>
    <property type="molecule type" value="Genomic_DNA"/>
</dbReference>
<keyword evidence="3" id="KW-1185">Reference proteome</keyword>
<evidence type="ECO:0000313" key="2">
    <source>
        <dbReference type="EMBL" id="CAG5124533.1"/>
    </source>
</evidence>
<sequence>MKVTLLFLAVAFAVAYAQFNMVAHEVHAIIAANDGITVDECVKKCDDAFMLMVAKDETLNDHKCSQECDCQIKATCPHSMFRTTTQAD</sequence>
<dbReference type="Proteomes" id="UP000678393">
    <property type="component" value="Unassembled WGS sequence"/>
</dbReference>
<proteinExistence type="predicted"/>
<feature type="chain" id="PRO_5035755256" evidence="1">
    <location>
        <begin position="18"/>
        <end position="88"/>
    </location>
</feature>
<reference evidence="2" key="1">
    <citation type="submission" date="2021-04" db="EMBL/GenBank/DDBJ databases">
        <authorList>
            <consortium name="Molecular Ecology Group"/>
        </authorList>
    </citation>
    <scope>NUCLEOTIDE SEQUENCE</scope>
</reference>
<feature type="signal peptide" evidence="1">
    <location>
        <begin position="1"/>
        <end position="17"/>
    </location>
</feature>